<name>A0A8T4C7D4_9ARCH</name>
<dbReference type="Proteomes" id="UP000774699">
    <property type="component" value="Unassembled WGS sequence"/>
</dbReference>
<evidence type="ECO:0000313" key="3">
    <source>
        <dbReference type="Proteomes" id="UP000774699"/>
    </source>
</evidence>
<dbReference type="AlphaFoldDB" id="A0A8T4C7D4"/>
<proteinExistence type="predicted"/>
<organism evidence="2 3">
    <name type="scientific">Candidatus Iainarchaeum sp</name>
    <dbReference type="NCBI Taxonomy" id="3101447"/>
    <lineage>
        <taxon>Archaea</taxon>
        <taxon>Candidatus Iainarchaeota</taxon>
        <taxon>Candidatus Iainarchaeia</taxon>
        <taxon>Candidatus Iainarchaeales</taxon>
        <taxon>Candidatus Iainarchaeaceae</taxon>
        <taxon>Candidatus Iainarchaeum</taxon>
    </lineage>
</organism>
<evidence type="ECO:0000313" key="2">
    <source>
        <dbReference type="EMBL" id="MBM3282512.1"/>
    </source>
</evidence>
<protein>
    <submittedName>
        <fullName evidence="2">Uncharacterized protein</fullName>
    </submittedName>
</protein>
<reference evidence="2" key="1">
    <citation type="submission" date="2019-03" db="EMBL/GenBank/DDBJ databases">
        <title>Lake Tanganyika Metagenome-Assembled Genomes (MAGs).</title>
        <authorList>
            <person name="Tran P."/>
        </authorList>
    </citation>
    <scope>NUCLEOTIDE SEQUENCE</scope>
    <source>
        <strain evidence="2">M_DeepCast_50m_m2_156</strain>
    </source>
</reference>
<feature type="region of interest" description="Disordered" evidence="1">
    <location>
        <begin position="59"/>
        <end position="93"/>
    </location>
</feature>
<dbReference type="EMBL" id="VGJJ01000038">
    <property type="protein sequence ID" value="MBM3282512.1"/>
    <property type="molecule type" value="Genomic_DNA"/>
</dbReference>
<evidence type="ECO:0000256" key="1">
    <source>
        <dbReference type="SAM" id="MobiDB-lite"/>
    </source>
</evidence>
<dbReference type="InterPro" id="IPR023626">
    <property type="entry name" value="Ribosomal_eL39_dom_sf"/>
</dbReference>
<feature type="compositionally biased region" description="Basic residues" evidence="1">
    <location>
        <begin position="59"/>
        <end position="77"/>
    </location>
</feature>
<sequence length="93" mass="11001">MSSHKDQKMKKFIISTRKRITAGLTNAPVFAMQKKRKRIYNQKGKRQWRNIDLGIMFKKKNKHSLRGKGFKGTKRNVGKHDPNTHRMHKKKDA</sequence>
<gene>
    <name evidence="2" type="ORF">FJY86_04205</name>
</gene>
<dbReference type="Gene3D" id="1.10.1620.10">
    <property type="entry name" value="Ribosomal protein L39e"/>
    <property type="match status" value="1"/>
</dbReference>
<accession>A0A8T4C7D4</accession>
<comment type="caution">
    <text evidence="2">The sequence shown here is derived from an EMBL/GenBank/DDBJ whole genome shotgun (WGS) entry which is preliminary data.</text>
</comment>